<keyword evidence="3" id="KW-1185">Reference proteome</keyword>
<sequence>MQLEFSQVIPRLFLFAIFFVSLASVMGKPPNFQETASPQVFNNDPDPVINNNLDSVFRPWQLEFIAQRMAELNQLGQMNNLNGQEYGGGFERALRSERNEIKRQSRYRLCYFNPVSCFKK</sequence>
<dbReference type="EMBL" id="JBDJPC010000006">
    <property type="protein sequence ID" value="KAL1498397.1"/>
    <property type="molecule type" value="Genomic_DNA"/>
</dbReference>
<proteinExistence type="predicted"/>
<reference evidence="2 3" key="1">
    <citation type="submission" date="2024-05" db="EMBL/GenBank/DDBJ databases">
        <title>Genetic variation in Jamaican populations of the coffee berry borer (Hypothenemus hampei).</title>
        <authorList>
            <person name="Errbii M."/>
            <person name="Myrie A."/>
        </authorList>
    </citation>
    <scope>NUCLEOTIDE SEQUENCE [LARGE SCALE GENOMIC DNA]</scope>
    <source>
        <strain evidence="2">JA-Hopewell-2020-01-JO</strain>
        <tissue evidence="2">Whole body</tissue>
    </source>
</reference>
<gene>
    <name evidence="2" type="ORF">ABEB36_009204</name>
</gene>
<feature type="chain" id="PRO_5044777156" evidence="1">
    <location>
        <begin position="28"/>
        <end position="120"/>
    </location>
</feature>
<dbReference type="AlphaFoldDB" id="A0ABD1ETG1"/>
<feature type="signal peptide" evidence="1">
    <location>
        <begin position="1"/>
        <end position="27"/>
    </location>
</feature>
<evidence type="ECO:0000256" key="1">
    <source>
        <dbReference type="SAM" id="SignalP"/>
    </source>
</evidence>
<evidence type="ECO:0000313" key="2">
    <source>
        <dbReference type="EMBL" id="KAL1498397.1"/>
    </source>
</evidence>
<evidence type="ECO:0000313" key="3">
    <source>
        <dbReference type="Proteomes" id="UP001566132"/>
    </source>
</evidence>
<protein>
    <submittedName>
        <fullName evidence="2">Uncharacterized protein</fullName>
    </submittedName>
</protein>
<accession>A0ABD1ETG1</accession>
<dbReference type="Proteomes" id="UP001566132">
    <property type="component" value="Unassembled WGS sequence"/>
</dbReference>
<keyword evidence="1" id="KW-0732">Signal</keyword>
<organism evidence="2 3">
    <name type="scientific">Hypothenemus hampei</name>
    <name type="common">Coffee berry borer</name>
    <dbReference type="NCBI Taxonomy" id="57062"/>
    <lineage>
        <taxon>Eukaryota</taxon>
        <taxon>Metazoa</taxon>
        <taxon>Ecdysozoa</taxon>
        <taxon>Arthropoda</taxon>
        <taxon>Hexapoda</taxon>
        <taxon>Insecta</taxon>
        <taxon>Pterygota</taxon>
        <taxon>Neoptera</taxon>
        <taxon>Endopterygota</taxon>
        <taxon>Coleoptera</taxon>
        <taxon>Polyphaga</taxon>
        <taxon>Cucujiformia</taxon>
        <taxon>Curculionidae</taxon>
        <taxon>Scolytinae</taxon>
        <taxon>Hypothenemus</taxon>
    </lineage>
</organism>
<name>A0ABD1ETG1_HYPHA</name>
<comment type="caution">
    <text evidence="2">The sequence shown here is derived from an EMBL/GenBank/DDBJ whole genome shotgun (WGS) entry which is preliminary data.</text>
</comment>